<comment type="similarity">
    <text evidence="2">Belongs to the trehalose phosphatase family.</text>
</comment>
<keyword evidence="1 2" id="KW-0378">Hydrolase</keyword>
<protein>
    <recommendedName>
        <fullName evidence="2">Trehalose 6-phosphate phosphatase</fullName>
        <ecNumber evidence="2">3.1.3.12</ecNumber>
    </recommendedName>
</protein>
<evidence type="ECO:0000256" key="2">
    <source>
        <dbReference type="RuleBase" id="RU361117"/>
    </source>
</evidence>
<dbReference type="EC" id="3.1.3.12" evidence="2"/>
<keyword evidence="4" id="KW-1185">Reference proteome</keyword>
<dbReference type="InterPro" id="IPR003337">
    <property type="entry name" value="Trehalose_PPase"/>
</dbReference>
<dbReference type="NCBIfam" id="TIGR00685">
    <property type="entry name" value="T6PP"/>
    <property type="match status" value="1"/>
</dbReference>
<dbReference type="InterPro" id="IPR036412">
    <property type="entry name" value="HAD-like_sf"/>
</dbReference>
<dbReference type="Pfam" id="PF02358">
    <property type="entry name" value="Trehalose_PPase"/>
    <property type="match status" value="1"/>
</dbReference>
<dbReference type="InterPro" id="IPR044651">
    <property type="entry name" value="OTSB-like"/>
</dbReference>
<comment type="function">
    <text evidence="2">Removes the phosphate from trehalose 6-phosphate to produce free trehalose.</text>
</comment>
<evidence type="ECO:0000313" key="3">
    <source>
        <dbReference type="EMBL" id="GIZ51656.1"/>
    </source>
</evidence>
<name>A0ABQ4Q3R5_9BURK</name>
<proteinExistence type="inferred from homology"/>
<sequence>MRPVFSEAGLQRLHEVARGGLLCAFDFDGTLAPLVPVPDDAHLPDDIRERLLRLGQSAPLAIITGRGMDDIRPRLGFTPEFLVGNHGLEGVPGWESLTAAHAEACQAWLSQLRAALPGHDPGILLEDKRYSLSLHYREAADPPAAARALEALFATLTPAPRVVAGKFVYNLLAEDRCHKGSALLRLMECCGARKAIYVGDDVTDEDVFRMGHPDILSIRIEASASSSAELYLPDFCETARLLDVLGERLRQQGARNWLRAAP</sequence>
<dbReference type="Gene3D" id="3.40.50.1000">
    <property type="entry name" value="HAD superfamily/HAD-like"/>
    <property type="match status" value="1"/>
</dbReference>
<keyword evidence="2" id="KW-0479">Metal-binding</keyword>
<comment type="catalytic activity">
    <reaction evidence="2">
        <text>alpha,alpha-trehalose 6-phosphate + H2O = alpha,alpha-trehalose + phosphate</text>
        <dbReference type="Rhea" id="RHEA:23420"/>
        <dbReference type="ChEBI" id="CHEBI:15377"/>
        <dbReference type="ChEBI" id="CHEBI:16551"/>
        <dbReference type="ChEBI" id="CHEBI:43474"/>
        <dbReference type="ChEBI" id="CHEBI:58429"/>
        <dbReference type="EC" id="3.1.3.12"/>
    </reaction>
</comment>
<evidence type="ECO:0000256" key="1">
    <source>
        <dbReference type="ARBA" id="ARBA00022801"/>
    </source>
</evidence>
<organism evidence="3 4">
    <name type="scientific">Noviherbaspirillum aridicola</name>
    <dbReference type="NCBI Taxonomy" id="2849687"/>
    <lineage>
        <taxon>Bacteria</taxon>
        <taxon>Pseudomonadati</taxon>
        <taxon>Pseudomonadota</taxon>
        <taxon>Betaproteobacteria</taxon>
        <taxon>Burkholderiales</taxon>
        <taxon>Oxalobacteraceae</taxon>
        <taxon>Noviherbaspirillum</taxon>
    </lineage>
</organism>
<dbReference type="InterPro" id="IPR023214">
    <property type="entry name" value="HAD_sf"/>
</dbReference>
<dbReference type="PANTHER" id="PTHR43768:SF3">
    <property type="entry name" value="TREHALOSE 6-PHOSPHATE PHOSPHATASE"/>
    <property type="match status" value="1"/>
</dbReference>
<gene>
    <name evidence="3" type="primary">otsB</name>
    <name evidence="3" type="ORF">NCCP691_16700</name>
</gene>
<dbReference type="Gene3D" id="3.30.70.1020">
    <property type="entry name" value="Trehalose-6-phosphate phosphatase related protein, domain 2"/>
    <property type="match status" value="1"/>
</dbReference>
<dbReference type="EMBL" id="BPMK01000006">
    <property type="protein sequence ID" value="GIZ51656.1"/>
    <property type="molecule type" value="Genomic_DNA"/>
</dbReference>
<dbReference type="RefSeq" id="WP_220807813.1">
    <property type="nucleotide sequence ID" value="NZ_BPMK01000006.1"/>
</dbReference>
<dbReference type="Proteomes" id="UP000887222">
    <property type="component" value="Unassembled WGS sequence"/>
</dbReference>
<evidence type="ECO:0000313" key="4">
    <source>
        <dbReference type="Proteomes" id="UP000887222"/>
    </source>
</evidence>
<accession>A0ABQ4Q3R5</accession>
<reference evidence="3 4" key="1">
    <citation type="journal article" date="2022" name="Int. J. Syst. Evol. Microbiol.">
        <title>Noviherbaspirillum aridicola sp. nov., isolated from an arid soil in Pakistan.</title>
        <authorList>
            <person name="Khan I.U."/>
            <person name="Saqib M."/>
            <person name="Amin A."/>
            <person name="Hussain F."/>
            <person name="Li L."/>
            <person name="Liu Y.H."/>
            <person name="Fang B.Z."/>
            <person name="Ahmed I."/>
            <person name="Li W.J."/>
        </authorList>
    </citation>
    <scope>NUCLEOTIDE SEQUENCE [LARGE SCALE GENOMIC DNA]</scope>
    <source>
        <strain evidence="3 4">NCCP-691</strain>
    </source>
</reference>
<comment type="caution">
    <text evidence="3">The sequence shown here is derived from an EMBL/GenBank/DDBJ whole genome shotgun (WGS) entry which is preliminary data.</text>
</comment>
<keyword evidence="2" id="KW-0460">Magnesium</keyword>
<comment type="cofactor">
    <cofactor evidence="2">
        <name>Mg(2+)</name>
        <dbReference type="ChEBI" id="CHEBI:18420"/>
    </cofactor>
</comment>
<dbReference type="PANTHER" id="PTHR43768">
    <property type="entry name" value="TREHALOSE 6-PHOSPHATE PHOSPHATASE"/>
    <property type="match status" value="1"/>
</dbReference>
<dbReference type="SUPFAM" id="SSF56784">
    <property type="entry name" value="HAD-like"/>
    <property type="match status" value="1"/>
</dbReference>
<comment type="pathway">
    <text evidence="2">Glycan biosynthesis; trehalose biosynthesis.</text>
</comment>